<evidence type="ECO:0000259" key="2">
    <source>
        <dbReference type="Pfam" id="PF01232"/>
    </source>
</evidence>
<reference evidence="5" key="1">
    <citation type="submission" date="2015-09" db="EMBL/GenBank/DDBJ databases">
        <authorList>
            <consortium name="Pathogen Informatics"/>
        </authorList>
    </citation>
    <scope>NUCLEOTIDE SEQUENCE [LARGE SCALE GENOMIC DNA]</scope>
    <source>
        <strain evidence="5">Lake Konstanz</strain>
    </source>
</reference>
<dbReference type="InterPro" id="IPR008927">
    <property type="entry name" value="6-PGluconate_DH-like_C_sf"/>
</dbReference>
<feature type="domain" description="Mannitol dehydrogenase N-terminal" evidence="2">
    <location>
        <begin position="88"/>
        <end position="384"/>
    </location>
</feature>
<evidence type="ECO:0000259" key="3">
    <source>
        <dbReference type="Pfam" id="PF08125"/>
    </source>
</evidence>
<dbReference type="GO" id="GO:0016616">
    <property type="term" value="F:oxidoreductase activity, acting on the CH-OH group of donors, NAD or NADP as acceptor"/>
    <property type="evidence" value="ECO:0007669"/>
    <property type="project" value="TreeGrafter"/>
</dbReference>
<keyword evidence="5" id="KW-1185">Reference proteome</keyword>
<dbReference type="InterPro" id="IPR050988">
    <property type="entry name" value="Mannitol_DH/Oxidoreductase"/>
</dbReference>
<evidence type="ECO:0000256" key="1">
    <source>
        <dbReference type="ARBA" id="ARBA00023002"/>
    </source>
</evidence>
<proteinExistence type="predicted"/>
<dbReference type="VEuPathDB" id="TriTrypDB:BSAL_63435"/>
<dbReference type="Pfam" id="PF08125">
    <property type="entry name" value="Mannitol_dh_C"/>
    <property type="match status" value="1"/>
</dbReference>
<protein>
    <submittedName>
        <fullName evidence="4">Mannitol dehydrogenase, putative</fullName>
    </submittedName>
</protein>
<feature type="domain" description="Mannitol dehydrogenase C-terminal" evidence="3">
    <location>
        <begin position="412"/>
        <end position="605"/>
    </location>
</feature>
<dbReference type="AlphaFoldDB" id="A0A0S4IMU7"/>
<dbReference type="Gene3D" id="1.10.1040.10">
    <property type="entry name" value="N-(1-d-carboxylethyl)-l-norvaline Dehydrogenase, domain 2"/>
    <property type="match status" value="1"/>
</dbReference>
<dbReference type="Proteomes" id="UP000051952">
    <property type="component" value="Unassembled WGS sequence"/>
</dbReference>
<organism evidence="4 5">
    <name type="scientific">Bodo saltans</name>
    <name type="common">Flagellated protozoan</name>
    <dbReference type="NCBI Taxonomy" id="75058"/>
    <lineage>
        <taxon>Eukaryota</taxon>
        <taxon>Discoba</taxon>
        <taxon>Euglenozoa</taxon>
        <taxon>Kinetoplastea</taxon>
        <taxon>Metakinetoplastina</taxon>
        <taxon>Eubodonida</taxon>
        <taxon>Bodonidae</taxon>
        <taxon>Bodo</taxon>
    </lineage>
</organism>
<dbReference type="SUPFAM" id="SSF51735">
    <property type="entry name" value="NAD(P)-binding Rossmann-fold domains"/>
    <property type="match status" value="2"/>
</dbReference>
<accession>A0A0S4IMU7</accession>
<dbReference type="InterPro" id="IPR013118">
    <property type="entry name" value="Mannitol_DH_C"/>
</dbReference>
<evidence type="ECO:0000313" key="4">
    <source>
        <dbReference type="EMBL" id="CUF54710.1"/>
    </source>
</evidence>
<keyword evidence="1" id="KW-0560">Oxidoreductase</keyword>
<name>A0A0S4IMU7_BODSA</name>
<sequence>MSLLPFYFAHMNRLGWKKKGHLMSIPVGVLPLVLSATATSADPLGVAVVTKHLSSLATSERPSSIGRKLKVVVPRSPTTAEGKTTHWIVHLGVGGFHRAHLAVYTDEAMGSIRKDVGNDLSWGILGVGLRQEDKPLLDALALQNGRYTVVERQGNQETLRVVSSIKETLLASNREGSAQLLDRISSATTRIVSLTVTPGGYFLKSDKSLDVSHLVVSADVAHVASLLPKFLSTVGSSSPSSLNEANKADLLASFCRSPVGVVALGLLYRFRALPTTGGLIGVSNITVMSCDNIQDNGHLLLAAVNSFIAAVAATPAGSSIAAARLLSKFQEWKQDHCFFPCSMVDRITPVATSADAEYVRTQFHIIDRCPVVCEQFRQWIVEEEPNYVTGGPRRFQRPAAWQSLENVDFVKDVAPYETMKLRLLNGSHLAVACLGELIGLQHIHETMQCVSLRELMIQLMDRETGPTVPPVAGINLKEYKSILVERFANVAILDTVDRVATDAPLAVLVAALHDRIVAMGAAAEAKSPLLILSIASWVLRASGGKGETGRAISVRHPLKEQLASTSAKCANDLVPMHRLLTMILGPLLMERKAFVAALTSAWKALKTAVTSPARVGVKGSRVEAVIRSYLQHAEPIASSNL</sequence>
<dbReference type="PANTHER" id="PTHR43362:SF1">
    <property type="entry name" value="MANNITOL DEHYDROGENASE 2-RELATED"/>
    <property type="match status" value="1"/>
</dbReference>
<dbReference type="InterPro" id="IPR036291">
    <property type="entry name" value="NAD(P)-bd_dom_sf"/>
</dbReference>
<dbReference type="Pfam" id="PF01232">
    <property type="entry name" value="Mannitol_dh"/>
    <property type="match status" value="1"/>
</dbReference>
<dbReference type="EMBL" id="CYKH01000351">
    <property type="protein sequence ID" value="CUF54710.1"/>
    <property type="molecule type" value="Genomic_DNA"/>
</dbReference>
<gene>
    <name evidence="4" type="ORF">BSAL_63435</name>
</gene>
<dbReference type="OrthoDB" id="418169at2759"/>
<dbReference type="SUPFAM" id="SSF48179">
    <property type="entry name" value="6-phosphogluconate dehydrogenase C-terminal domain-like"/>
    <property type="match status" value="1"/>
</dbReference>
<dbReference type="Gene3D" id="3.40.50.720">
    <property type="entry name" value="NAD(P)-binding Rossmann-like Domain"/>
    <property type="match status" value="1"/>
</dbReference>
<evidence type="ECO:0000313" key="5">
    <source>
        <dbReference type="Proteomes" id="UP000051952"/>
    </source>
</evidence>
<dbReference type="InterPro" id="IPR013131">
    <property type="entry name" value="Mannitol_DH_N"/>
</dbReference>
<dbReference type="InterPro" id="IPR013328">
    <property type="entry name" value="6PGD_dom2"/>
</dbReference>
<dbReference type="PANTHER" id="PTHR43362">
    <property type="entry name" value="MANNITOL DEHYDROGENASE DSF1-RELATED"/>
    <property type="match status" value="1"/>
</dbReference>